<dbReference type="InterPro" id="IPR036237">
    <property type="entry name" value="Xyl_isomerase-like_sf"/>
</dbReference>
<dbReference type="AlphaFoldDB" id="A0A437PQT1"/>
<keyword evidence="1" id="KW-0413">Isomerase</keyword>
<reference evidence="1 2" key="1">
    <citation type="submission" date="2019-01" db="EMBL/GenBank/DDBJ databases">
        <authorList>
            <person name="Chen W.-M."/>
        </authorList>
    </citation>
    <scope>NUCLEOTIDE SEQUENCE [LARGE SCALE GENOMIC DNA]</scope>
    <source>
        <strain evidence="1 2">FSY-15</strain>
    </source>
</reference>
<comment type="caution">
    <text evidence="1">The sequence shown here is derived from an EMBL/GenBank/DDBJ whole genome shotgun (WGS) entry which is preliminary data.</text>
</comment>
<dbReference type="GO" id="GO:0016853">
    <property type="term" value="F:isomerase activity"/>
    <property type="evidence" value="ECO:0007669"/>
    <property type="project" value="UniProtKB-KW"/>
</dbReference>
<protein>
    <submittedName>
        <fullName evidence="1">Xylose isomerase</fullName>
    </submittedName>
</protein>
<dbReference type="EMBL" id="SACY01000003">
    <property type="protein sequence ID" value="RVU24609.1"/>
    <property type="molecule type" value="Genomic_DNA"/>
</dbReference>
<proteinExistence type="predicted"/>
<dbReference type="SUPFAM" id="SSF51658">
    <property type="entry name" value="Xylose isomerase-like"/>
    <property type="match status" value="1"/>
</dbReference>
<keyword evidence="2" id="KW-1185">Reference proteome</keyword>
<dbReference type="OrthoDB" id="9785907at2"/>
<dbReference type="Gene3D" id="3.20.20.150">
    <property type="entry name" value="Divalent-metal-dependent TIM barrel enzymes"/>
    <property type="match status" value="1"/>
</dbReference>
<dbReference type="NCBIfam" id="NF035939">
    <property type="entry name" value="TIM_EboE"/>
    <property type="match status" value="1"/>
</dbReference>
<dbReference type="Proteomes" id="UP000282832">
    <property type="component" value="Unassembled WGS sequence"/>
</dbReference>
<evidence type="ECO:0000313" key="1">
    <source>
        <dbReference type="EMBL" id="RVU24609.1"/>
    </source>
</evidence>
<evidence type="ECO:0000313" key="2">
    <source>
        <dbReference type="Proteomes" id="UP000282832"/>
    </source>
</evidence>
<sequence length="385" mass="44649">MYTQFGLLGYCSNIHPGEIWEEHFQELQNNVPKIKELVSPKQSFGLGLRIANLASIELFENPLKLQELKNWLQKEDVFVYTLNGFPFGGFHKEIVKDQVHTPDWTTFERLEYSKRLAQILVQILPETLQTAGLSTSPLSYKFWWNADSIQSAFEKSNKHILDLVDFLVDLKSKTGKSIHLDIEPEPDGLLGNHQEFVKWFEKLVESNPEKELQIREHIQICFDVCHYAVSFDSIEDSLKELKEKGIGIGKIQISSALRVDLGEQKDEKLVALKAYEEPIYLHQVRAKNSSDKIIEFGDLSEALIPLKEDFKEARIHFHIPIFLDNFGLIDSTQEEIRKSIQLQKLHAYTEQLEIETYTWGVLPKELQKPMEESIAREIDWVLKQL</sequence>
<organism evidence="1 2">
    <name type="scientific">Sandaracinomonas limnophila</name>
    <dbReference type="NCBI Taxonomy" id="1862386"/>
    <lineage>
        <taxon>Bacteria</taxon>
        <taxon>Pseudomonadati</taxon>
        <taxon>Bacteroidota</taxon>
        <taxon>Cytophagia</taxon>
        <taxon>Cytophagales</taxon>
        <taxon>Flectobacillaceae</taxon>
        <taxon>Sandaracinomonas</taxon>
    </lineage>
</organism>
<name>A0A437PQT1_9BACT</name>
<dbReference type="RefSeq" id="WP_127803479.1">
    <property type="nucleotide sequence ID" value="NZ_SACY01000003.1"/>
</dbReference>
<gene>
    <name evidence="1" type="ORF">EOJ36_06250</name>
</gene>
<accession>A0A437PQT1</accession>